<feature type="compositionally biased region" description="Low complexity" evidence="1">
    <location>
        <begin position="158"/>
        <end position="194"/>
    </location>
</feature>
<proteinExistence type="predicted"/>
<accession>A0ABR0ECJ5</accession>
<reference evidence="3 4" key="1">
    <citation type="journal article" date="2023" name="G3 (Bethesda)">
        <title>A chromosome-level genome assembly of Zasmidium syzygii isolated from banana leaves.</title>
        <authorList>
            <person name="van Westerhoven A.C."/>
            <person name="Mehrabi R."/>
            <person name="Talebi R."/>
            <person name="Steentjes M.B.F."/>
            <person name="Corcolon B."/>
            <person name="Chong P.A."/>
            <person name="Kema G.H.J."/>
            <person name="Seidl M.F."/>
        </authorList>
    </citation>
    <scope>NUCLEOTIDE SEQUENCE [LARGE SCALE GENOMIC DNA]</scope>
    <source>
        <strain evidence="3 4">P124</strain>
    </source>
</reference>
<dbReference type="Pfam" id="PF14558">
    <property type="entry name" value="TRP_N"/>
    <property type="match status" value="1"/>
</dbReference>
<sequence length="228" mass="23640">MFFTTRTFALAAGLYASFTNGQRALVSDSFSTCTDNSQLTATSFEVSITPDNNTIGYSIFGSTTYSGNATIDFVLAVDSRRVFMSTIDPCLSTGSPFFCPASAGQLALVAEQNVGSTGLNNVPDDVYTSSDPNAYFQYRLNDRSTNETVGCLQANLKNDASGNSTNSTDSTGSDNSTSNDGNSSSSSNETSGSNSTGGSGGNSGASTSHLSWTLLLSGMSVMVLAYAL</sequence>
<dbReference type="InterPro" id="IPR040241">
    <property type="entry name" value="TRP_Flc/Pkd2-like"/>
</dbReference>
<keyword evidence="4" id="KW-1185">Reference proteome</keyword>
<protein>
    <recommendedName>
        <fullName evidence="2">ML-like domain-containing protein</fullName>
    </recommendedName>
</protein>
<dbReference type="EMBL" id="JAXOVC010000007">
    <property type="protein sequence ID" value="KAK4499234.1"/>
    <property type="molecule type" value="Genomic_DNA"/>
</dbReference>
<feature type="domain" description="ML-like" evidence="2">
    <location>
        <begin position="23"/>
        <end position="163"/>
    </location>
</feature>
<name>A0ABR0ECJ5_ZASCE</name>
<comment type="caution">
    <text evidence="3">The sequence shown here is derived from an EMBL/GenBank/DDBJ whole genome shotgun (WGS) entry which is preliminary data.</text>
</comment>
<evidence type="ECO:0000313" key="4">
    <source>
        <dbReference type="Proteomes" id="UP001305779"/>
    </source>
</evidence>
<evidence type="ECO:0000259" key="2">
    <source>
        <dbReference type="SMART" id="SM01320"/>
    </source>
</evidence>
<gene>
    <name evidence="3" type="ORF">PRZ48_009747</name>
</gene>
<dbReference type="InterPro" id="IPR032800">
    <property type="entry name" value="TRP_N"/>
</dbReference>
<evidence type="ECO:0000256" key="1">
    <source>
        <dbReference type="SAM" id="MobiDB-lite"/>
    </source>
</evidence>
<feature type="region of interest" description="Disordered" evidence="1">
    <location>
        <begin position="156"/>
        <end position="204"/>
    </location>
</feature>
<dbReference type="PANTHER" id="PTHR31145">
    <property type="entry name" value="INTEGRAL MEMBRANE PROTEIN (AFU_ORTHOLOGUE AFUA_7G01610)"/>
    <property type="match status" value="1"/>
</dbReference>
<dbReference type="PANTHER" id="PTHR31145:SF2">
    <property type="entry name" value="FLAVIN CARRIER PROTEIN 2"/>
    <property type="match status" value="1"/>
</dbReference>
<dbReference type="Proteomes" id="UP001305779">
    <property type="component" value="Unassembled WGS sequence"/>
</dbReference>
<dbReference type="SMART" id="SM01320">
    <property type="entry name" value="TRP_N"/>
    <property type="match status" value="1"/>
</dbReference>
<organism evidence="3 4">
    <name type="scientific">Zasmidium cellare</name>
    <name type="common">Wine cellar mold</name>
    <name type="synonym">Racodium cellare</name>
    <dbReference type="NCBI Taxonomy" id="395010"/>
    <lineage>
        <taxon>Eukaryota</taxon>
        <taxon>Fungi</taxon>
        <taxon>Dikarya</taxon>
        <taxon>Ascomycota</taxon>
        <taxon>Pezizomycotina</taxon>
        <taxon>Dothideomycetes</taxon>
        <taxon>Dothideomycetidae</taxon>
        <taxon>Mycosphaerellales</taxon>
        <taxon>Mycosphaerellaceae</taxon>
        <taxon>Zasmidium</taxon>
    </lineage>
</organism>
<evidence type="ECO:0000313" key="3">
    <source>
        <dbReference type="EMBL" id="KAK4499234.1"/>
    </source>
</evidence>